<dbReference type="FunFam" id="1.10.10.60:FF:000391">
    <property type="entry name" value="Homeobox transcription factor"/>
    <property type="match status" value="1"/>
</dbReference>
<evidence type="ECO:0000256" key="1">
    <source>
        <dbReference type="ARBA" id="ARBA00004123"/>
    </source>
</evidence>
<evidence type="ECO:0000256" key="4">
    <source>
        <dbReference type="SAM" id="MobiDB-lite"/>
    </source>
</evidence>
<organism evidence="6 7">
    <name type="scientific">Camelus ferus</name>
    <name type="common">Wild bactrian camel</name>
    <name type="synonym">Camelus bactrianus ferus</name>
    <dbReference type="NCBI Taxonomy" id="419612"/>
    <lineage>
        <taxon>Eukaryota</taxon>
        <taxon>Metazoa</taxon>
        <taxon>Chordata</taxon>
        <taxon>Craniata</taxon>
        <taxon>Vertebrata</taxon>
        <taxon>Euteleostomi</taxon>
        <taxon>Mammalia</taxon>
        <taxon>Eutheria</taxon>
        <taxon>Laurasiatheria</taxon>
        <taxon>Artiodactyla</taxon>
        <taxon>Tylopoda</taxon>
        <taxon>Camelidae</taxon>
        <taxon>Camelus</taxon>
    </lineage>
</organism>
<feature type="compositionally biased region" description="Pro residues" evidence="4">
    <location>
        <begin position="285"/>
        <end position="298"/>
    </location>
</feature>
<sequence>MESNLQGPFLLNNAPLAQFSEMKAPVCQYSMQNSFYKLSPPGLGPQLPAGTPHGITDILSRPVATPNSSLLSGYPHVAGFGGLGSQGVYYGPQVGNFSKAGSEYPTRTRNCWADTGQNWRGGRQCGNTPDPLSDSVHKKKHTRPTFTGHQIFALEKTFEQTKYLAGPERARLAYSLGMTESQVKQAGGGSHYSAEPSCSRSLAGVVPEPEDQVAEEERPGALVLHPPGPGRRGRGPHGLGERGRRVQQAAGSRLGRREDPAAAPQAPRRLLGAQPGGARRLTPAARPPARPPPQPRGPPQGANGGLRRRRRKGRGRGRLEREDGGRGGGEEEMEGGGGGGGAGSS</sequence>
<dbReference type="SMART" id="SM00389">
    <property type="entry name" value="HOX"/>
    <property type="match status" value="1"/>
</dbReference>
<feature type="region of interest" description="Disordered" evidence="4">
    <location>
        <begin position="184"/>
        <end position="345"/>
    </location>
</feature>
<feature type="compositionally biased region" description="Basic residues" evidence="4">
    <location>
        <begin position="306"/>
        <end position="316"/>
    </location>
</feature>
<name>A0A8B8S2J3_CAMFR</name>
<dbReference type="SUPFAM" id="SSF46689">
    <property type="entry name" value="Homeodomain-like"/>
    <property type="match status" value="1"/>
</dbReference>
<evidence type="ECO:0000256" key="2">
    <source>
        <dbReference type="PROSITE-ProRule" id="PRU00108"/>
    </source>
</evidence>
<dbReference type="CDD" id="cd00086">
    <property type="entry name" value="homeodomain"/>
    <property type="match status" value="1"/>
</dbReference>
<dbReference type="GeneID" id="102513190"/>
<dbReference type="GO" id="GO:0000978">
    <property type="term" value="F:RNA polymerase II cis-regulatory region sequence-specific DNA binding"/>
    <property type="evidence" value="ECO:0007669"/>
    <property type="project" value="TreeGrafter"/>
</dbReference>
<dbReference type="PANTHER" id="PTHR24340">
    <property type="entry name" value="HOMEOBOX PROTEIN NKX"/>
    <property type="match status" value="1"/>
</dbReference>
<proteinExistence type="predicted"/>
<feature type="compositionally biased region" description="Basic and acidic residues" evidence="4">
    <location>
        <begin position="317"/>
        <end position="329"/>
    </location>
</feature>
<reference evidence="7" key="1">
    <citation type="submission" date="2025-08" db="UniProtKB">
        <authorList>
            <consortium name="RefSeq"/>
        </authorList>
    </citation>
    <scope>IDENTIFICATION</scope>
    <source>
        <tissue evidence="7">Ear skin</tissue>
    </source>
</reference>
<dbReference type="AlphaFoldDB" id="A0A8B8S2J3"/>
<dbReference type="PANTHER" id="PTHR24340:SF20">
    <property type="entry name" value="HOMEOBOX PROTEIN NKX-6.3"/>
    <property type="match status" value="1"/>
</dbReference>
<feature type="DNA-binding region" description="Homeobox" evidence="2">
    <location>
        <begin position="139"/>
        <end position="185"/>
    </location>
</feature>
<dbReference type="GO" id="GO:0005634">
    <property type="term" value="C:nucleus"/>
    <property type="evidence" value="ECO:0007669"/>
    <property type="project" value="UniProtKB-SubCell"/>
</dbReference>
<evidence type="ECO:0000313" key="7">
    <source>
        <dbReference type="RefSeq" id="XP_032324436.1"/>
    </source>
</evidence>
<gene>
    <name evidence="7" type="primary">NKX6-3</name>
</gene>
<feature type="compositionally biased region" description="Gly residues" evidence="4">
    <location>
        <begin position="335"/>
        <end position="345"/>
    </location>
</feature>
<dbReference type="PROSITE" id="PS50071">
    <property type="entry name" value="HOMEOBOX_2"/>
    <property type="match status" value="1"/>
</dbReference>
<dbReference type="CTD" id="157848"/>
<keyword evidence="2 3" id="KW-0238">DNA-binding</keyword>
<dbReference type="RefSeq" id="XP_032324436.1">
    <property type="nucleotide sequence ID" value="XM_032468545.1"/>
</dbReference>
<feature type="domain" description="Homeobox" evidence="5">
    <location>
        <begin position="137"/>
        <end position="184"/>
    </location>
</feature>
<dbReference type="InterPro" id="IPR050394">
    <property type="entry name" value="Homeobox_NK-like"/>
</dbReference>
<evidence type="ECO:0000256" key="3">
    <source>
        <dbReference type="RuleBase" id="RU000682"/>
    </source>
</evidence>
<keyword evidence="2 3" id="KW-0371">Homeobox</keyword>
<keyword evidence="2 3" id="KW-0539">Nucleus</keyword>
<evidence type="ECO:0000259" key="5">
    <source>
        <dbReference type="PROSITE" id="PS50071"/>
    </source>
</evidence>
<dbReference type="InterPro" id="IPR001356">
    <property type="entry name" value="HD"/>
</dbReference>
<dbReference type="GO" id="GO:0030154">
    <property type="term" value="P:cell differentiation"/>
    <property type="evidence" value="ECO:0007669"/>
    <property type="project" value="TreeGrafter"/>
</dbReference>
<dbReference type="KEGG" id="cfr:102513190"/>
<dbReference type="Proteomes" id="UP000694856">
    <property type="component" value="Chromosome 26"/>
</dbReference>
<comment type="subcellular location">
    <subcellularLocation>
        <location evidence="1 2 3">Nucleus</location>
    </subcellularLocation>
</comment>
<evidence type="ECO:0000313" key="6">
    <source>
        <dbReference type="Proteomes" id="UP000694856"/>
    </source>
</evidence>
<accession>A0A8B8S2J3</accession>
<dbReference type="Gene3D" id="1.10.10.60">
    <property type="entry name" value="Homeodomain-like"/>
    <property type="match status" value="1"/>
</dbReference>
<keyword evidence="6" id="KW-1185">Reference proteome</keyword>
<protein>
    <submittedName>
        <fullName evidence="7">Homeobox protein Nkx-6.3 isoform X1</fullName>
    </submittedName>
</protein>
<dbReference type="Pfam" id="PF00046">
    <property type="entry name" value="Homeodomain"/>
    <property type="match status" value="1"/>
</dbReference>
<dbReference type="GO" id="GO:0000981">
    <property type="term" value="F:DNA-binding transcription factor activity, RNA polymerase II-specific"/>
    <property type="evidence" value="ECO:0007669"/>
    <property type="project" value="TreeGrafter"/>
</dbReference>
<feature type="region of interest" description="Disordered" evidence="4">
    <location>
        <begin position="122"/>
        <end position="142"/>
    </location>
</feature>
<dbReference type="InterPro" id="IPR009057">
    <property type="entry name" value="Homeodomain-like_sf"/>
</dbReference>